<dbReference type="GO" id="GO:0009329">
    <property type="term" value="C:acetate CoA-transferase complex"/>
    <property type="evidence" value="ECO:0007669"/>
    <property type="project" value="TreeGrafter"/>
</dbReference>
<dbReference type="GO" id="GO:0006633">
    <property type="term" value="P:fatty acid biosynthetic process"/>
    <property type="evidence" value="ECO:0007669"/>
    <property type="project" value="UniProtKB-KW"/>
</dbReference>
<comment type="pathway">
    <text evidence="4">Lipid metabolism; malonyl-CoA biosynthesis; malonyl-CoA from acetyl-CoA: step 1/1.</text>
</comment>
<accession>A0A2J7TJW1</accession>
<keyword evidence="4" id="KW-0547">Nucleotide-binding</keyword>
<dbReference type="EC" id="2.1.3.15" evidence="4"/>
<dbReference type="EMBL" id="PDZR01000003">
    <property type="protein sequence ID" value="PNG27055.1"/>
    <property type="molecule type" value="Genomic_DNA"/>
</dbReference>
<proteinExistence type="inferred from homology"/>
<dbReference type="GO" id="GO:0005524">
    <property type="term" value="F:ATP binding"/>
    <property type="evidence" value="ECO:0007669"/>
    <property type="project" value="UniProtKB-KW"/>
</dbReference>
<protein>
    <recommendedName>
        <fullName evidence="4">Acetyl-coenzyme A carboxylase carboxyl transferase subunit beta</fullName>
        <shortName evidence="4">ACCase subunit beta</shortName>
        <shortName evidence="4">Acetyl-CoA carboxylase carboxyltransferase subunit beta</shortName>
        <ecNumber evidence="4">2.1.3.15</ecNumber>
    </recommendedName>
</protein>
<dbReference type="Pfam" id="PF01039">
    <property type="entry name" value="Carboxyl_trans"/>
    <property type="match status" value="1"/>
</dbReference>
<dbReference type="UniPathway" id="UPA00655">
    <property type="reaction ID" value="UER00711"/>
</dbReference>
<evidence type="ECO:0000256" key="3">
    <source>
        <dbReference type="ARBA" id="ARBA00023160"/>
    </source>
</evidence>
<evidence type="ECO:0000256" key="1">
    <source>
        <dbReference type="ARBA" id="ARBA00022679"/>
    </source>
</evidence>
<dbReference type="InterPro" id="IPR000438">
    <property type="entry name" value="Acetyl_CoA_COase_Trfase_b_su"/>
</dbReference>
<comment type="subunit">
    <text evidence="4">Acetyl-CoA carboxylase is a heterohexamer composed of biotin carboxyl carrier protein (AccB), biotin carboxylase (AccC) and two subunits each of ACCase subunit alpha (AccA) and ACCase subunit beta (AccD).</text>
</comment>
<comment type="caution">
    <text evidence="6">The sequence shown here is derived from an EMBL/GenBank/DDBJ whole genome shotgun (WGS) entry which is preliminary data.</text>
</comment>
<organism evidence="6 7">
    <name type="scientific">Methylocella silvestris</name>
    <dbReference type="NCBI Taxonomy" id="199596"/>
    <lineage>
        <taxon>Bacteria</taxon>
        <taxon>Pseudomonadati</taxon>
        <taxon>Pseudomonadota</taxon>
        <taxon>Alphaproteobacteria</taxon>
        <taxon>Hyphomicrobiales</taxon>
        <taxon>Beijerinckiaceae</taxon>
        <taxon>Methylocella</taxon>
    </lineage>
</organism>
<evidence type="ECO:0000256" key="2">
    <source>
        <dbReference type="ARBA" id="ARBA00022832"/>
    </source>
</evidence>
<comment type="function">
    <text evidence="4">Component of the acetyl coenzyme A carboxylase (ACC) complex. Biotin carboxylase (BC) catalyzes the carboxylation of biotin on its carrier protein (BCCP) and then the CO(2) group is transferred by the transcarboxylase to acetyl-CoA to form malonyl-CoA.</text>
</comment>
<evidence type="ECO:0000259" key="5">
    <source>
        <dbReference type="PROSITE" id="PS50980"/>
    </source>
</evidence>
<dbReference type="PROSITE" id="PS50980">
    <property type="entry name" value="COA_CT_NTER"/>
    <property type="match status" value="1"/>
</dbReference>
<name>A0A2J7TJW1_METSI</name>
<dbReference type="PANTHER" id="PTHR42995:SF5">
    <property type="entry name" value="ACETYL-COENZYME A CARBOXYLASE CARBOXYL TRANSFERASE SUBUNIT BETA, CHLOROPLASTIC"/>
    <property type="match status" value="1"/>
</dbReference>
<comment type="caution">
    <text evidence="4">Lacks conserved residue(s) required for the propagation of feature annotation.</text>
</comment>
<dbReference type="NCBIfam" id="TIGR00515">
    <property type="entry name" value="accD"/>
    <property type="match status" value="1"/>
</dbReference>
<comment type="subcellular location">
    <subcellularLocation>
        <location evidence="4">Cytoplasm</location>
    </subcellularLocation>
</comment>
<keyword evidence="1 4" id="KW-0808">Transferase</keyword>
<keyword evidence="4" id="KW-0443">Lipid metabolism</keyword>
<dbReference type="GO" id="GO:0016743">
    <property type="term" value="F:carboxyl- or carbamoyltransferase activity"/>
    <property type="evidence" value="ECO:0007669"/>
    <property type="project" value="UniProtKB-UniRule"/>
</dbReference>
<dbReference type="RefSeq" id="WP_102842644.1">
    <property type="nucleotide sequence ID" value="NZ_PDZR01000003.1"/>
</dbReference>
<dbReference type="Proteomes" id="UP000236286">
    <property type="component" value="Unassembled WGS sequence"/>
</dbReference>
<dbReference type="InterPro" id="IPR011762">
    <property type="entry name" value="COA_CT_N"/>
</dbReference>
<feature type="domain" description="CoA carboxyltransferase N-terminal" evidence="5">
    <location>
        <begin position="24"/>
        <end position="288"/>
    </location>
</feature>
<dbReference type="AlphaFoldDB" id="A0A2J7TJW1"/>
<dbReference type="GO" id="GO:0003989">
    <property type="term" value="F:acetyl-CoA carboxylase activity"/>
    <property type="evidence" value="ECO:0007669"/>
    <property type="project" value="InterPro"/>
</dbReference>
<sequence length="288" mass="31884">MNWISNVMPPKVRSFLRRETPENLWVKCPESGELVFHKDLEANLFVVPGSGYHMRLSPKARLANLFDEGIYEDLPTPDAPVDPLKFRDVKRYTDRLKEYRAKTEAQDCVKLAAGRLEGMEIVAAIQDFDFLAGSLGMAAGEAIITGMTTALNRRAPFIIFTASGGARMQEGIFSLMQMPRTTIAVQRLREANLPYIVVLTNPTTGGVTASYAMLGDIHIAEPGAVIGFAGPRVIEQTIRERLPEGFQRAEYLESHGMIDMVVQRQDMRATLARLCSILTRTPRAAGAA</sequence>
<dbReference type="InterPro" id="IPR034733">
    <property type="entry name" value="AcCoA_carboxyl_beta"/>
</dbReference>
<dbReference type="InterPro" id="IPR029045">
    <property type="entry name" value="ClpP/crotonase-like_dom_sf"/>
</dbReference>
<keyword evidence="2 4" id="KW-0276">Fatty acid metabolism</keyword>
<evidence type="ECO:0000256" key="4">
    <source>
        <dbReference type="HAMAP-Rule" id="MF_01395"/>
    </source>
</evidence>
<dbReference type="HAMAP" id="MF_01395">
    <property type="entry name" value="AcetylCoA_CT_beta"/>
    <property type="match status" value="1"/>
</dbReference>
<reference evidence="6 7" key="1">
    <citation type="submission" date="2017-10" db="EMBL/GenBank/DDBJ databases">
        <title>Genome announcement of Methylocella silvestris TVC from permafrost.</title>
        <authorList>
            <person name="Wang J."/>
            <person name="Geng K."/>
            <person name="Ul-Haque F."/>
            <person name="Crombie A.T."/>
            <person name="Street L.E."/>
            <person name="Wookey P.A."/>
            <person name="Murrell J.C."/>
            <person name="Pratscher J."/>
        </authorList>
    </citation>
    <scope>NUCLEOTIDE SEQUENCE [LARGE SCALE GENOMIC DNA]</scope>
    <source>
        <strain evidence="6 7">TVC</strain>
    </source>
</reference>
<keyword evidence="4" id="KW-0067">ATP-binding</keyword>
<dbReference type="PANTHER" id="PTHR42995">
    <property type="entry name" value="ACETYL-COENZYME A CARBOXYLASE CARBOXYL TRANSFERASE SUBUNIT BETA, CHLOROPLASTIC"/>
    <property type="match status" value="1"/>
</dbReference>
<keyword evidence="4" id="KW-0444">Lipid biosynthesis</keyword>
<dbReference type="PRINTS" id="PR01070">
    <property type="entry name" value="ACCCTRFRASEB"/>
</dbReference>
<dbReference type="GO" id="GO:2001295">
    <property type="term" value="P:malonyl-CoA biosynthetic process"/>
    <property type="evidence" value="ECO:0007669"/>
    <property type="project" value="UniProtKB-UniRule"/>
</dbReference>
<evidence type="ECO:0000313" key="7">
    <source>
        <dbReference type="Proteomes" id="UP000236286"/>
    </source>
</evidence>
<dbReference type="SUPFAM" id="SSF52096">
    <property type="entry name" value="ClpP/crotonase"/>
    <property type="match status" value="1"/>
</dbReference>
<comment type="catalytic activity">
    <reaction evidence="4">
        <text>N(6)-carboxybiotinyl-L-lysyl-[protein] + acetyl-CoA = N(6)-biotinyl-L-lysyl-[protein] + malonyl-CoA</text>
        <dbReference type="Rhea" id="RHEA:54728"/>
        <dbReference type="Rhea" id="RHEA-COMP:10505"/>
        <dbReference type="Rhea" id="RHEA-COMP:10506"/>
        <dbReference type="ChEBI" id="CHEBI:57288"/>
        <dbReference type="ChEBI" id="CHEBI:57384"/>
        <dbReference type="ChEBI" id="CHEBI:83144"/>
        <dbReference type="ChEBI" id="CHEBI:83145"/>
        <dbReference type="EC" id="2.1.3.15"/>
    </reaction>
</comment>
<keyword evidence="4" id="KW-0963">Cytoplasm</keyword>
<evidence type="ECO:0000313" key="6">
    <source>
        <dbReference type="EMBL" id="PNG27055.1"/>
    </source>
</evidence>
<dbReference type="Gene3D" id="3.90.226.10">
    <property type="entry name" value="2-enoyl-CoA Hydratase, Chain A, domain 1"/>
    <property type="match status" value="1"/>
</dbReference>
<dbReference type="OrthoDB" id="9772975at2"/>
<comment type="similarity">
    <text evidence="4">Belongs to the AccD/PCCB family.</text>
</comment>
<gene>
    <name evidence="4" type="primary">accD</name>
    <name evidence="6" type="ORF">CR492_04980</name>
</gene>
<keyword evidence="3 4" id="KW-0275">Fatty acid biosynthesis</keyword>